<dbReference type="RefSeq" id="WP_142902761.1">
    <property type="nucleotide sequence ID" value="NZ_ML660088.1"/>
</dbReference>
<name>A0A545U747_9GAMM</name>
<keyword evidence="3" id="KW-1185">Reference proteome</keyword>
<dbReference type="Proteomes" id="UP000319732">
    <property type="component" value="Unassembled WGS sequence"/>
</dbReference>
<evidence type="ECO:0000256" key="1">
    <source>
        <dbReference type="SAM" id="MobiDB-lite"/>
    </source>
</evidence>
<proteinExistence type="predicted"/>
<sequence>MTLKISIKPDKGETGQYFLESAITEKRPEFEPGKTIMFGTPDGNLQRSDPRQGSLDFRTIGGTDQPAKSVAETTQETREV</sequence>
<evidence type="ECO:0000313" key="3">
    <source>
        <dbReference type="Proteomes" id="UP000319732"/>
    </source>
</evidence>
<evidence type="ECO:0000313" key="2">
    <source>
        <dbReference type="EMBL" id="TQV85213.1"/>
    </source>
</evidence>
<dbReference type="AlphaFoldDB" id="A0A545U747"/>
<dbReference type="EMBL" id="VHSG01000004">
    <property type="protein sequence ID" value="TQV85213.1"/>
    <property type="molecule type" value="Genomic_DNA"/>
</dbReference>
<organism evidence="2 3">
    <name type="scientific">Exilibacterium tricleocarpae</name>
    <dbReference type="NCBI Taxonomy" id="2591008"/>
    <lineage>
        <taxon>Bacteria</taxon>
        <taxon>Pseudomonadati</taxon>
        <taxon>Pseudomonadota</taxon>
        <taxon>Gammaproteobacteria</taxon>
        <taxon>Cellvibrionales</taxon>
        <taxon>Cellvibrionaceae</taxon>
        <taxon>Exilibacterium</taxon>
    </lineage>
</organism>
<reference evidence="2 3" key="1">
    <citation type="submission" date="2019-06" db="EMBL/GenBank/DDBJ databases">
        <title>Whole genome sequence for Cellvibrionaceae sp. R142.</title>
        <authorList>
            <person name="Wang G."/>
        </authorList>
    </citation>
    <scope>NUCLEOTIDE SEQUENCE [LARGE SCALE GENOMIC DNA]</scope>
    <source>
        <strain evidence="2 3">R142</strain>
    </source>
</reference>
<gene>
    <name evidence="2" type="ORF">FKG94_03215</name>
</gene>
<comment type="caution">
    <text evidence="2">The sequence shown here is derived from an EMBL/GenBank/DDBJ whole genome shotgun (WGS) entry which is preliminary data.</text>
</comment>
<dbReference type="OrthoDB" id="8613069at2"/>
<accession>A0A545U747</accession>
<feature type="region of interest" description="Disordered" evidence="1">
    <location>
        <begin position="39"/>
        <end position="80"/>
    </location>
</feature>
<protein>
    <submittedName>
        <fullName evidence="2">Uncharacterized protein</fullName>
    </submittedName>
</protein>